<evidence type="ECO:0000313" key="1">
    <source>
        <dbReference type="EMBL" id="KAI8545114.1"/>
    </source>
</evidence>
<dbReference type="EMBL" id="CM046394">
    <property type="protein sequence ID" value="KAI8545114.1"/>
    <property type="molecule type" value="Genomic_DNA"/>
</dbReference>
<evidence type="ECO:0000313" key="2">
    <source>
        <dbReference type="Proteomes" id="UP001062846"/>
    </source>
</evidence>
<gene>
    <name evidence="1" type="ORF">RHMOL_Rhmol07G0017400</name>
</gene>
<dbReference type="Proteomes" id="UP001062846">
    <property type="component" value="Chromosome 7"/>
</dbReference>
<sequence>MKGFQIETDAKDAISLIKGNTNDVRHLSNLVLDCRSLMVEIQVQTIANINREGNDCADALASMERSREDEEFNVFCYPPIVLRHLHRYYYPFCFSVYK</sequence>
<keyword evidence="2" id="KW-1185">Reference proteome</keyword>
<accession>A0ACC0MW33</accession>
<reference evidence="1" key="1">
    <citation type="submission" date="2022-02" db="EMBL/GenBank/DDBJ databases">
        <title>Plant Genome Project.</title>
        <authorList>
            <person name="Zhang R.-G."/>
        </authorList>
    </citation>
    <scope>NUCLEOTIDE SEQUENCE</scope>
    <source>
        <strain evidence="1">AT1</strain>
    </source>
</reference>
<name>A0ACC0MW33_RHOML</name>
<comment type="caution">
    <text evidence="1">The sequence shown here is derived from an EMBL/GenBank/DDBJ whole genome shotgun (WGS) entry which is preliminary data.</text>
</comment>
<protein>
    <submittedName>
        <fullName evidence="1">Uncharacterized protein</fullName>
    </submittedName>
</protein>
<proteinExistence type="predicted"/>
<organism evidence="1 2">
    <name type="scientific">Rhododendron molle</name>
    <name type="common">Chinese azalea</name>
    <name type="synonym">Azalea mollis</name>
    <dbReference type="NCBI Taxonomy" id="49168"/>
    <lineage>
        <taxon>Eukaryota</taxon>
        <taxon>Viridiplantae</taxon>
        <taxon>Streptophyta</taxon>
        <taxon>Embryophyta</taxon>
        <taxon>Tracheophyta</taxon>
        <taxon>Spermatophyta</taxon>
        <taxon>Magnoliopsida</taxon>
        <taxon>eudicotyledons</taxon>
        <taxon>Gunneridae</taxon>
        <taxon>Pentapetalae</taxon>
        <taxon>asterids</taxon>
        <taxon>Ericales</taxon>
        <taxon>Ericaceae</taxon>
        <taxon>Ericoideae</taxon>
        <taxon>Rhodoreae</taxon>
        <taxon>Rhododendron</taxon>
    </lineage>
</organism>